<keyword evidence="3" id="KW-1185">Reference proteome</keyword>
<dbReference type="SUPFAM" id="SSF53335">
    <property type="entry name" value="S-adenosyl-L-methionine-dependent methyltransferases"/>
    <property type="match status" value="1"/>
</dbReference>
<reference evidence="3" key="1">
    <citation type="submission" date="2016-10" db="EMBL/GenBank/DDBJ databases">
        <authorList>
            <person name="Varghese N."/>
            <person name="Submissions S."/>
        </authorList>
    </citation>
    <scope>NUCLEOTIDE SEQUENCE [LARGE SCALE GENOMIC DNA]</scope>
    <source>
        <strain evidence="3">DSM 28881</strain>
    </source>
</reference>
<dbReference type="Proteomes" id="UP000199559">
    <property type="component" value="Unassembled WGS sequence"/>
</dbReference>
<gene>
    <name evidence="2" type="ORF">SAMN05443431_105137</name>
</gene>
<organism evidence="2 3">
    <name type="scientific">Olleya namhaensis</name>
    <dbReference type="NCBI Taxonomy" id="1144750"/>
    <lineage>
        <taxon>Bacteria</taxon>
        <taxon>Pseudomonadati</taxon>
        <taxon>Bacteroidota</taxon>
        <taxon>Flavobacteriia</taxon>
        <taxon>Flavobacteriales</taxon>
        <taxon>Flavobacteriaceae</taxon>
    </lineage>
</organism>
<name>A0A1I3PIT8_9FLAO</name>
<dbReference type="STRING" id="1144750.SAMN05443431_105137"/>
<dbReference type="AlphaFoldDB" id="A0A1I3PIT8"/>
<dbReference type="GO" id="GO:0032259">
    <property type="term" value="P:methylation"/>
    <property type="evidence" value="ECO:0007669"/>
    <property type="project" value="UniProtKB-KW"/>
</dbReference>
<protein>
    <submittedName>
        <fullName evidence="2">Methyltransferase domain-containing protein</fullName>
    </submittedName>
</protein>
<dbReference type="InterPro" id="IPR041698">
    <property type="entry name" value="Methyltransf_25"/>
</dbReference>
<proteinExistence type="predicted"/>
<feature type="domain" description="Methyltransferase" evidence="1">
    <location>
        <begin position="69"/>
        <end position="149"/>
    </location>
</feature>
<dbReference type="GO" id="GO:0008168">
    <property type="term" value="F:methyltransferase activity"/>
    <property type="evidence" value="ECO:0007669"/>
    <property type="project" value="UniProtKB-KW"/>
</dbReference>
<evidence type="ECO:0000313" key="2">
    <source>
        <dbReference type="EMBL" id="SFJ21393.1"/>
    </source>
</evidence>
<evidence type="ECO:0000313" key="3">
    <source>
        <dbReference type="Proteomes" id="UP000199559"/>
    </source>
</evidence>
<sequence length="224" mass="24739">MKTNANKTKVIKTPWPTKAAMEQVYAMKLWGGNTSDFYSGDGSHNPDLVKPYITILIDFLKSFKSPIEVCDMGCGDFNIGKALVNYTSKYVAVDIVSDLIAFNKTNFKAPHLEFKCLDAAVDQLPAADCIILRQVLQHLSNTEISNIVPKLKGFKYVVLTEHLPEDDFTPNKDIISGQGIRLKKKSGVDLLAAPFNLQIKAKEQVLSVKVTDGKGVIVTSIYTL</sequence>
<dbReference type="Gene3D" id="3.40.50.150">
    <property type="entry name" value="Vaccinia Virus protein VP39"/>
    <property type="match status" value="1"/>
</dbReference>
<keyword evidence="2" id="KW-0808">Transferase</keyword>
<dbReference type="EMBL" id="FORM01000005">
    <property type="protein sequence ID" value="SFJ21393.1"/>
    <property type="molecule type" value="Genomic_DNA"/>
</dbReference>
<accession>A0A1I3PIT8</accession>
<dbReference type="RefSeq" id="WP_090839782.1">
    <property type="nucleotide sequence ID" value="NZ_FORM01000005.1"/>
</dbReference>
<dbReference type="Pfam" id="PF13649">
    <property type="entry name" value="Methyltransf_25"/>
    <property type="match status" value="1"/>
</dbReference>
<evidence type="ECO:0000259" key="1">
    <source>
        <dbReference type="Pfam" id="PF13649"/>
    </source>
</evidence>
<dbReference type="InterPro" id="IPR029063">
    <property type="entry name" value="SAM-dependent_MTases_sf"/>
</dbReference>
<keyword evidence="2" id="KW-0489">Methyltransferase</keyword>